<dbReference type="EMBL" id="DRLF01000377">
    <property type="protein sequence ID" value="HEC07358.1"/>
    <property type="molecule type" value="Genomic_DNA"/>
</dbReference>
<gene>
    <name evidence="8" type="ORF">ENJ12_10925</name>
</gene>
<keyword evidence="3 6" id="KW-0812">Transmembrane</keyword>
<feature type="transmembrane region" description="Helical" evidence="7">
    <location>
        <begin position="129"/>
        <end position="151"/>
    </location>
</feature>
<evidence type="ECO:0000256" key="2">
    <source>
        <dbReference type="ARBA" id="ARBA00008034"/>
    </source>
</evidence>
<feature type="transmembrane region" description="Helical" evidence="7">
    <location>
        <begin position="61"/>
        <end position="80"/>
    </location>
</feature>
<dbReference type="GO" id="GO:0043190">
    <property type="term" value="C:ATP-binding cassette (ABC) transporter complex"/>
    <property type="evidence" value="ECO:0007669"/>
    <property type="project" value="InterPro"/>
</dbReference>
<feature type="transmembrane region" description="Helical" evidence="7">
    <location>
        <begin position="92"/>
        <end position="109"/>
    </location>
</feature>
<dbReference type="GO" id="GO:0055085">
    <property type="term" value="P:transmembrane transport"/>
    <property type="evidence" value="ECO:0007669"/>
    <property type="project" value="InterPro"/>
</dbReference>
<dbReference type="InterPro" id="IPR037294">
    <property type="entry name" value="ABC_BtuC-like"/>
</dbReference>
<dbReference type="SUPFAM" id="SSF81345">
    <property type="entry name" value="ABC transporter involved in vitamin B12 uptake, BtuC"/>
    <property type="match status" value="1"/>
</dbReference>
<comment type="similarity">
    <text evidence="2 6">Belongs to the ABC-3 integral membrane protein family.</text>
</comment>
<dbReference type="AlphaFoldDB" id="A0A831S055"/>
<keyword evidence="6" id="KW-0813">Transport</keyword>
<sequence length="267" mass="28540">MDTSLILLPAFSMSALMILTHTYFGLHVLARGIIFIDLALAQVAALGFSFALLLGTEAHGLAAQGYAFAATLIAAFAFASLRRISGKATREVIIGCVYVVSTALSIVILSRSAQGMEELKSLFNGNILWVRWEEIGIVAGIYLALAVLHGIYRQKFLALSFVSEEACRPGFLWEFLFFASFSVVITLAVNVAGILLVFAYLIIPAFSASLLVSSLTARLLSGWGLGLLGAMAGLWISFSADLPVGATVVSVFGLMPLVALVLRKMKI</sequence>
<accession>A0A831S055</accession>
<dbReference type="GO" id="GO:0010043">
    <property type="term" value="P:response to zinc ion"/>
    <property type="evidence" value="ECO:0007669"/>
    <property type="project" value="TreeGrafter"/>
</dbReference>
<dbReference type="Proteomes" id="UP000886339">
    <property type="component" value="Unassembled WGS sequence"/>
</dbReference>
<dbReference type="PANTHER" id="PTHR30477">
    <property type="entry name" value="ABC-TRANSPORTER METAL-BINDING PROTEIN"/>
    <property type="match status" value="1"/>
</dbReference>
<protein>
    <submittedName>
        <fullName evidence="8">Metal ABC transporter permease</fullName>
    </submittedName>
</protein>
<reference evidence="8" key="1">
    <citation type="journal article" date="2020" name="mSystems">
        <title>Genome- and Community-Level Interaction Insights into Carbon Utilization and Element Cycling Functions of Hydrothermarchaeota in Hydrothermal Sediment.</title>
        <authorList>
            <person name="Zhou Z."/>
            <person name="Liu Y."/>
            <person name="Xu W."/>
            <person name="Pan J."/>
            <person name="Luo Z.H."/>
            <person name="Li M."/>
        </authorList>
    </citation>
    <scope>NUCLEOTIDE SEQUENCE [LARGE SCALE GENOMIC DNA]</scope>
    <source>
        <strain evidence="8">HyVt-458</strain>
    </source>
</reference>
<name>A0A831S055_9GAMM</name>
<evidence type="ECO:0000256" key="4">
    <source>
        <dbReference type="ARBA" id="ARBA00022989"/>
    </source>
</evidence>
<feature type="transmembrane region" description="Helical" evidence="7">
    <location>
        <begin position="219"/>
        <end position="238"/>
    </location>
</feature>
<feature type="transmembrane region" description="Helical" evidence="7">
    <location>
        <begin position="33"/>
        <end position="55"/>
    </location>
</feature>
<evidence type="ECO:0000256" key="5">
    <source>
        <dbReference type="ARBA" id="ARBA00023136"/>
    </source>
</evidence>
<comment type="subcellular location">
    <subcellularLocation>
        <location evidence="6">Cell membrane</location>
        <topology evidence="6">Multi-pass membrane protein</topology>
    </subcellularLocation>
    <subcellularLocation>
        <location evidence="1">Membrane</location>
        <topology evidence="1">Multi-pass membrane protein</topology>
    </subcellularLocation>
</comment>
<evidence type="ECO:0000256" key="6">
    <source>
        <dbReference type="RuleBase" id="RU003943"/>
    </source>
</evidence>
<dbReference type="Pfam" id="PF00950">
    <property type="entry name" value="ABC-3"/>
    <property type="match status" value="1"/>
</dbReference>
<evidence type="ECO:0000256" key="3">
    <source>
        <dbReference type="ARBA" id="ARBA00022692"/>
    </source>
</evidence>
<evidence type="ECO:0000256" key="1">
    <source>
        <dbReference type="ARBA" id="ARBA00004141"/>
    </source>
</evidence>
<proteinExistence type="inferred from homology"/>
<dbReference type="Gene3D" id="1.10.3470.10">
    <property type="entry name" value="ABC transporter involved in vitamin B12 uptake, BtuC"/>
    <property type="match status" value="1"/>
</dbReference>
<feature type="transmembrane region" description="Helical" evidence="7">
    <location>
        <begin position="244"/>
        <end position="262"/>
    </location>
</feature>
<evidence type="ECO:0000256" key="7">
    <source>
        <dbReference type="SAM" id="Phobius"/>
    </source>
</evidence>
<keyword evidence="5 7" id="KW-0472">Membrane</keyword>
<keyword evidence="4 7" id="KW-1133">Transmembrane helix</keyword>
<feature type="transmembrane region" description="Helical" evidence="7">
    <location>
        <begin position="6"/>
        <end position="26"/>
    </location>
</feature>
<organism evidence="8">
    <name type="scientific">Thiolapillus brandeum</name>
    <dbReference type="NCBI Taxonomy" id="1076588"/>
    <lineage>
        <taxon>Bacteria</taxon>
        <taxon>Pseudomonadati</taxon>
        <taxon>Pseudomonadota</taxon>
        <taxon>Gammaproteobacteria</taxon>
        <taxon>Chromatiales</taxon>
        <taxon>Sedimenticolaceae</taxon>
        <taxon>Thiolapillus</taxon>
    </lineage>
</organism>
<feature type="transmembrane region" description="Helical" evidence="7">
    <location>
        <begin position="194"/>
        <end position="212"/>
    </location>
</feature>
<comment type="caution">
    <text evidence="8">The sequence shown here is derived from an EMBL/GenBank/DDBJ whole genome shotgun (WGS) entry which is preliminary data.</text>
</comment>
<dbReference type="InterPro" id="IPR001626">
    <property type="entry name" value="ABC_TroCD"/>
</dbReference>
<feature type="transmembrane region" description="Helical" evidence="7">
    <location>
        <begin position="171"/>
        <end position="188"/>
    </location>
</feature>
<evidence type="ECO:0000313" key="8">
    <source>
        <dbReference type="EMBL" id="HEC07358.1"/>
    </source>
</evidence>
<dbReference type="PANTHER" id="PTHR30477:SF19">
    <property type="entry name" value="METAL ABC TRANSPORTER PERMEASE"/>
    <property type="match status" value="1"/>
</dbReference>